<reference evidence="3 4" key="1">
    <citation type="submission" date="2015-07" db="EMBL/GenBank/DDBJ databases">
        <title>Genome sequence of Leptolinea tardivitalis DSM 16556.</title>
        <authorList>
            <person name="Hemp J."/>
            <person name="Ward L.M."/>
            <person name="Pace L.A."/>
            <person name="Fischer W.W."/>
        </authorList>
    </citation>
    <scope>NUCLEOTIDE SEQUENCE [LARGE SCALE GENOMIC DNA]</scope>
    <source>
        <strain evidence="3 4">YMTK-2</strain>
    </source>
</reference>
<proteinExistence type="inferred from homology"/>
<gene>
    <name evidence="3" type="ORF">ADM99_13745</name>
</gene>
<dbReference type="Gene3D" id="3.40.1440.10">
    <property type="entry name" value="GIY-YIG endonuclease"/>
    <property type="match status" value="1"/>
</dbReference>
<dbReference type="InterPro" id="IPR050190">
    <property type="entry name" value="UPF0213_domain"/>
</dbReference>
<dbReference type="Proteomes" id="UP000050430">
    <property type="component" value="Unassembled WGS sequence"/>
</dbReference>
<dbReference type="OrthoDB" id="9807770at2"/>
<dbReference type="AlphaFoldDB" id="A0A0P6XMT0"/>
<organism evidence="3 4">
    <name type="scientific">Leptolinea tardivitalis</name>
    <dbReference type="NCBI Taxonomy" id="229920"/>
    <lineage>
        <taxon>Bacteria</taxon>
        <taxon>Bacillati</taxon>
        <taxon>Chloroflexota</taxon>
        <taxon>Anaerolineae</taxon>
        <taxon>Anaerolineales</taxon>
        <taxon>Anaerolineaceae</taxon>
        <taxon>Leptolinea</taxon>
    </lineage>
</organism>
<comment type="caution">
    <text evidence="3">The sequence shown here is derived from an EMBL/GenBank/DDBJ whole genome shotgun (WGS) entry which is preliminary data.</text>
</comment>
<dbReference type="PANTHER" id="PTHR34477">
    <property type="entry name" value="UPF0213 PROTEIN YHBQ"/>
    <property type="match status" value="1"/>
</dbReference>
<name>A0A0P6XMT0_9CHLR</name>
<dbReference type="Pfam" id="PF01541">
    <property type="entry name" value="GIY-YIG"/>
    <property type="match status" value="1"/>
</dbReference>
<feature type="domain" description="GIY-YIG" evidence="2">
    <location>
        <begin position="1"/>
        <end position="77"/>
    </location>
</feature>
<evidence type="ECO:0000313" key="4">
    <source>
        <dbReference type="Proteomes" id="UP000050430"/>
    </source>
</evidence>
<evidence type="ECO:0000259" key="2">
    <source>
        <dbReference type="PROSITE" id="PS50164"/>
    </source>
</evidence>
<dbReference type="STRING" id="229920.ADM99_13745"/>
<dbReference type="InterPro" id="IPR000305">
    <property type="entry name" value="GIY-YIG_endonuc"/>
</dbReference>
<dbReference type="PANTHER" id="PTHR34477:SF1">
    <property type="entry name" value="UPF0213 PROTEIN YHBQ"/>
    <property type="match status" value="1"/>
</dbReference>
<keyword evidence="4" id="KW-1185">Reference proteome</keyword>
<dbReference type="EMBL" id="LGCK01000014">
    <property type="protein sequence ID" value="KPL70238.1"/>
    <property type="molecule type" value="Genomic_DNA"/>
</dbReference>
<dbReference type="RefSeq" id="WP_062422098.1">
    <property type="nucleotide sequence ID" value="NZ_BBYA01000010.1"/>
</dbReference>
<dbReference type="CDD" id="cd10456">
    <property type="entry name" value="GIY-YIG_UPF0213"/>
    <property type="match status" value="1"/>
</dbReference>
<dbReference type="PROSITE" id="PS50164">
    <property type="entry name" value="GIY_YIG"/>
    <property type="match status" value="1"/>
</dbReference>
<sequence>MAFFCYIVECSDGTYYTGWSTDPERRTRTHNAGRGARYTSTRRPVKLVYIEEVESLSAALKRERSLKTLDHQRKRKLANAYKQVCITDKEI</sequence>
<dbReference type="SUPFAM" id="SSF82771">
    <property type="entry name" value="GIY-YIG endonuclease"/>
    <property type="match status" value="1"/>
</dbReference>
<accession>A0A0P6XMT0</accession>
<evidence type="ECO:0000313" key="3">
    <source>
        <dbReference type="EMBL" id="KPL70238.1"/>
    </source>
</evidence>
<comment type="similarity">
    <text evidence="1">Belongs to the UPF0213 family.</text>
</comment>
<evidence type="ECO:0000256" key="1">
    <source>
        <dbReference type="ARBA" id="ARBA00007435"/>
    </source>
</evidence>
<dbReference type="InterPro" id="IPR035901">
    <property type="entry name" value="GIY-YIG_endonuc_sf"/>
</dbReference>
<protein>
    <submittedName>
        <fullName evidence="3">Excinuclease ABC subunit C</fullName>
    </submittedName>
</protein>